<keyword evidence="3" id="KW-1185">Reference proteome</keyword>
<name>A0A5S9IPP9_UABAM</name>
<keyword evidence="1" id="KW-0175">Coiled coil</keyword>
<dbReference type="EMBL" id="AP019860">
    <property type="protein sequence ID" value="BBM85401.1"/>
    <property type="molecule type" value="Genomic_DNA"/>
</dbReference>
<reference evidence="2 3" key="1">
    <citation type="submission" date="2019-08" db="EMBL/GenBank/DDBJ databases">
        <title>Complete genome sequence of Candidatus Uab amorphum.</title>
        <authorList>
            <person name="Shiratori T."/>
            <person name="Suzuki S."/>
            <person name="Kakizawa Y."/>
            <person name="Ishida K."/>
        </authorList>
    </citation>
    <scope>NUCLEOTIDE SEQUENCE [LARGE SCALE GENOMIC DNA]</scope>
    <source>
        <strain evidence="2 3">SRT547</strain>
    </source>
</reference>
<dbReference type="Proteomes" id="UP000326354">
    <property type="component" value="Chromosome"/>
</dbReference>
<organism evidence="2 3">
    <name type="scientific">Uabimicrobium amorphum</name>
    <dbReference type="NCBI Taxonomy" id="2596890"/>
    <lineage>
        <taxon>Bacteria</taxon>
        <taxon>Pseudomonadati</taxon>
        <taxon>Planctomycetota</taxon>
        <taxon>Candidatus Uabimicrobiia</taxon>
        <taxon>Candidatus Uabimicrobiales</taxon>
        <taxon>Candidatus Uabimicrobiaceae</taxon>
        <taxon>Candidatus Uabimicrobium</taxon>
    </lineage>
</organism>
<evidence type="ECO:0000313" key="2">
    <source>
        <dbReference type="EMBL" id="BBM85401.1"/>
    </source>
</evidence>
<proteinExistence type="predicted"/>
<dbReference type="InterPro" id="IPR027417">
    <property type="entry name" value="P-loop_NTPase"/>
</dbReference>
<protein>
    <submittedName>
        <fullName evidence="2">Chromosome partition protein Smc</fullName>
    </submittedName>
</protein>
<evidence type="ECO:0000256" key="1">
    <source>
        <dbReference type="SAM" id="Coils"/>
    </source>
</evidence>
<evidence type="ECO:0000313" key="3">
    <source>
        <dbReference type="Proteomes" id="UP000326354"/>
    </source>
</evidence>
<sequence>MPSKNIANISAQKLEQANKQWQKIANGEHNPFSGFNLKDAGSKLPTENFMEEINYIVKNELSSCLSDFAYGSNRSSQWIFLVGEKGAGKTQLLNWLQVEATKYEALYLGTKPFPGRKAVDYYLMRQIFDSLISFSFPQKRVCALKTICTNVLRNTMLELLQDDGFSSTKLSTDIPQDELRKKAKSSGDFAYLLGELPQDTLIVEAVKKSSLNVEELDWFEKFLRMGLSENISESVVNEIFSNNNDLVAIKKALLYLISKGDRTICIGLDKFEETFTIFHKIYPTNKIQSLIKELFVDISELIESSNNLVLVFTCRQDHWTGKHGVINIVPKKIIGKIRHLFTLRKPSFKEVCMLATNTLNRFWMKHLFTPPRHEELMFPFLQREVHGIWEYSSSIGYIFSYLEQLFAKCKKRACEGETVEDVLHRAQKVIETSKRQKVKMRETMRIGQQKIIRQQNTLRKMSAKLESLQKQIDKADTPDPVLKTIYAKLESTVNEFAEHAQKWIDDNIEMHAQFQEQSSLLAKREEEINQKEQRIALQNKLLLEREQDFKKQEKILSVHGIKVETDKNKKQRVTKRIDTIIKNKVIHSEDIRQLMEKCGYVMSKDKTKNDINQLIMLIDHEEILTLLESICTLSQLRELCTKNNLSANGNAKDLILRLLKES</sequence>
<dbReference type="SUPFAM" id="SSF52540">
    <property type="entry name" value="P-loop containing nucleoside triphosphate hydrolases"/>
    <property type="match status" value="1"/>
</dbReference>
<feature type="coiled-coil region" evidence="1">
    <location>
        <begin position="514"/>
        <end position="541"/>
    </location>
</feature>
<accession>A0A5S9IPP9</accession>
<dbReference type="KEGG" id="uam:UABAM_03768"/>
<gene>
    <name evidence="2" type="ORF">UABAM_03768</name>
</gene>
<dbReference type="RefSeq" id="WP_151969506.1">
    <property type="nucleotide sequence ID" value="NZ_AP019860.1"/>
</dbReference>
<dbReference type="AlphaFoldDB" id="A0A5S9IPP9"/>